<accession>A0A3P8AVS5</accession>
<organism evidence="3 4">
    <name type="scientific">Heligmosomoides polygyrus</name>
    <name type="common">Parasitic roundworm</name>
    <dbReference type="NCBI Taxonomy" id="6339"/>
    <lineage>
        <taxon>Eukaryota</taxon>
        <taxon>Metazoa</taxon>
        <taxon>Ecdysozoa</taxon>
        <taxon>Nematoda</taxon>
        <taxon>Chromadorea</taxon>
        <taxon>Rhabditida</taxon>
        <taxon>Rhabditina</taxon>
        <taxon>Rhabditomorpha</taxon>
        <taxon>Strongyloidea</taxon>
        <taxon>Heligmosomidae</taxon>
        <taxon>Heligmosomoides</taxon>
    </lineage>
</organism>
<feature type="chain" id="PRO_5044551994" evidence="1">
    <location>
        <begin position="18"/>
        <end position="77"/>
    </location>
</feature>
<dbReference type="WBParaSite" id="HPBE_0002019001-mRNA-1">
    <property type="protein sequence ID" value="HPBE_0002019001-mRNA-1"/>
    <property type="gene ID" value="HPBE_0002019001"/>
</dbReference>
<name>A0A183GD85_HELPZ</name>
<dbReference type="AlphaFoldDB" id="A0A183GD85"/>
<reference evidence="4" key="2">
    <citation type="submission" date="2019-09" db="UniProtKB">
        <authorList>
            <consortium name="WormBaseParasite"/>
        </authorList>
    </citation>
    <scope>IDENTIFICATION</scope>
</reference>
<sequence length="77" mass="7941">MIIVAILVSLGVQLVSSAPAAVHSEQPAYSDEFARTKVVPLCAATELDNPQICLSRHFANATVSPVSSSKEIGCSGG</sequence>
<proteinExistence type="predicted"/>
<evidence type="ECO:0000313" key="3">
    <source>
        <dbReference type="Proteomes" id="UP000050761"/>
    </source>
</evidence>
<keyword evidence="3" id="KW-1185">Reference proteome</keyword>
<evidence type="ECO:0000313" key="4">
    <source>
        <dbReference type="WBParaSite" id="HPBE_0002019001-mRNA-1"/>
    </source>
</evidence>
<gene>
    <name evidence="2" type="ORF">HPBE_LOCUS20189</name>
</gene>
<dbReference type="OrthoDB" id="426718at2759"/>
<evidence type="ECO:0000256" key="1">
    <source>
        <dbReference type="SAM" id="SignalP"/>
    </source>
</evidence>
<dbReference type="Proteomes" id="UP000050761">
    <property type="component" value="Unassembled WGS sequence"/>
</dbReference>
<reference evidence="2 3" key="1">
    <citation type="submission" date="2018-11" db="EMBL/GenBank/DDBJ databases">
        <authorList>
            <consortium name="Pathogen Informatics"/>
        </authorList>
    </citation>
    <scope>NUCLEOTIDE SEQUENCE [LARGE SCALE GENOMIC DNA]</scope>
</reference>
<accession>A0A183GD85</accession>
<keyword evidence="1" id="KW-0732">Signal</keyword>
<feature type="signal peptide" evidence="1">
    <location>
        <begin position="1"/>
        <end position="17"/>
    </location>
</feature>
<protein>
    <submittedName>
        <fullName evidence="4">Thyroglobulin</fullName>
    </submittedName>
</protein>
<dbReference type="EMBL" id="UZAH01031941">
    <property type="protein sequence ID" value="VDP18707.1"/>
    <property type="molecule type" value="Genomic_DNA"/>
</dbReference>
<evidence type="ECO:0000313" key="2">
    <source>
        <dbReference type="EMBL" id="VDP18707.1"/>
    </source>
</evidence>